<protein>
    <recommendedName>
        <fullName evidence="1">Methyltransferase domain-containing protein</fullName>
    </recommendedName>
</protein>
<dbReference type="Gene3D" id="3.40.50.150">
    <property type="entry name" value="Vaccinia Virus protein VP39"/>
    <property type="match status" value="1"/>
</dbReference>
<name>A0ABN2INQ5_9ACTN</name>
<sequence>MRPRRICPVGFTRSLRPTGQLNAIHGDRPGQPAAFFAAGGSALGADEIATAGDVTGRRILQLACSCGDTALSWANLGASVTGVDISEVAIDLARTKSTESPVPDMHDGPGAPAAHLPATYLIRATRNVSRGTTPRVIK</sequence>
<dbReference type="Pfam" id="PF13649">
    <property type="entry name" value="Methyltransf_25"/>
    <property type="match status" value="1"/>
</dbReference>
<accession>A0ABN2INQ5</accession>
<evidence type="ECO:0000313" key="2">
    <source>
        <dbReference type="EMBL" id="GAA1708292.1"/>
    </source>
</evidence>
<dbReference type="Proteomes" id="UP001500280">
    <property type="component" value="Unassembled WGS sequence"/>
</dbReference>
<proteinExistence type="predicted"/>
<comment type="caution">
    <text evidence="2">The sequence shown here is derived from an EMBL/GenBank/DDBJ whole genome shotgun (WGS) entry which is preliminary data.</text>
</comment>
<feature type="domain" description="Methyltransferase" evidence="1">
    <location>
        <begin position="59"/>
        <end position="101"/>
    </location>
</feature>
<dbReference type="InterPro" id="IPR029063">
    <property type="entry name" value="SAM-dependent_MTases_sf"/>
</dbReference>
<evidence type="ECO:0000259" key="1">
    <source>
        <dbReference type="Pfam" id="PF13649"/>
    </source>
</evidence>
<organism evidence="2 3">
    <name type="scientific">Kribbella yunnanensis</name>
    <dbReference type="NCBI Taxonomy" id="190194"/>
    <lineage>
        <taxon>Bacteria</taxon>
        <taxon>Bacillati</taxon>
        <taxon>Actinomycetota</taxon>
        <taxon>Actinomycetes</taxon>
        <taxon>Propionibacteriales</taxon>
        <taxon>Kribbellaceae</taxon>
        <taxon>Kribbella</taxon>
    </lineage>
</organism>
<evidence type="ECO:0000313" key="3">
    <source>
        <dbReference type="Proteomes" id="UP001500280"/>
    </source>
</evidence>
<dbReference type="EMBL" id="BAAANF010000022">
    <property type="protein sequence ID" value="GAA1708292.1"/>
    <property type="molecule type" value="Genomic_DNA"/>
</dbReference>
<dbReference type="InterPro" id="IPR041698">
    <property type="entry name" value="Methyltransf_25"/>
</dbReference>
<gene>
    <name evidence="2" type="ORF">GCM10009745_65240</name>
</gene>
<reference evidence="2 3" key="1">
    <citation type="journal article" date="2019" name="Int. J. Syst. Evol. Microbiol.">
        <title>The Global Catalogue of Microorganisms (GCM) 10K type strain sequencing project: providing services to taxonomists for standard genome sequencing and annotation.</title>
        <authorList>
            <consortium name="The Broad Institute Genomics Platform"/>
            <consortium name="The Broad Institute Genome Sequencing Center for Infectious Disease"/>
            <person name="Wu L."/>
            <person name="Ma J."/>
        </authorList>
    </citation>
    <scope>NUCLEOTIDE SEQUENCE [LARGE SCALE GENOMIC DNA]</scope>
    <source>
        <strain evidence="2 3">JCM 14307</strain>
    </source>
</reference>
<dbReference type="SUPFAM" id="SSF53335">
    <property type="entry name" value="S-adenosyl-L-methionine-dependent methyltransferases"/>
    <property type="match status" value="1"/>
</dbReference>
<dbReference type="RefSeq" id="WP_344160609.1">
    <property type="nucleotide sequence ID" value="NZ_BAAANF010000022.1"/>
</dbReference>
<keyword evidence="3" id="KW-1185">Reference proteome</keyword>
<dbReference type="CDD" id="cd02440">
    <property type="entry name" value="AdoMet_MTases"/>
    <property type="match status" value="1"/>
</dbReference>